<dbReference type="InterPro" id="IPR003036">
    <property type="entry name" value="Gag_P30"/>
</dbReference>
<dbReference type="InterPro" id="IPR036946">
    <property type="entry name" value="G_retro_matrix_sf"/>
</dbReference>
<dbReference type="Gene3D" id="4.10.60.10">
    <property type="entry name" value="Zinc finger, CCHC-type"/>
    <property type="match status" value="1"/>
</dbReference>
<protein>
    <recommendedName>
        <fullName evidence="3">CCHC-type domain-containing protein</fullName>
    </recommendedName>
</protein>
<evidence type="ECO:0000256" key="1">
    <source>
        <dbReference type="PROSITE-ProRule" id="PRU00047"/>
    </source>
</evidence>
<evidence type="ECO:0000259" key="3">
    <source>
        <dbReference type="PROSITE" id="PS50158"/>
    </source>
</evidence>
<dbReference type="InterPro" id="IPR008919">
    <property type="entry name" value="Retrov_capsid_N"/>
</dbReference>
<dbReference type="Pfam" id="PF02093">
    <property type="entry name" value="Gag_p30"/>
    <property type="match status" value="1"/>
</dbReference>
<dbReference type="InterPro" id="IPR010999">
    <property type="entry name" value="Retrovr_matrix"/>
</dbReference>
<dbReference type="PROSITE" id="PS50158">
    <property type="entry name" value="ZF_CCHC"/>
    <property type="match status" value="1"/>
</dbReference>
<dbReference type="InterPro" id="IPR036875">
    <property type="entry name" value="Znf_CCHC_sf"/>
</dbReference>
<dbReference type="GO" id="GO:0008270">
    <property type="term" value="F:zinc ion binding"/>
    <property type="evidence" value="ECO:0007669"/>
    <property type="project" value="UniProtKB-KW"/>
</dbReference>
<comment type="caution">
    <text evidence="4">The sequence shown here is derived from an EMBL/GenBank/DDBJ whole genome shotgun (WGS) entry which is preliminary data.</text>
</comment>
<proteinExistence type="predicted"/>
<organism evidence="4 5">
    <name type="scientific">Mycteria americana</name>
    <name type="common">Wood stork</name>
    <dbReference type="NCBI Taxonomy" id="33587"/>
    <lineage>
        <taxon>Eukaryota</taxon>
        <taxon>Metazoa</taxon>
        <taxon>Chordata</taxon>
        <taxon>Craniata</taxon>
        <taxon>Vertebrata</taxon>
        <taxon>Euteleostomi</taxon>
        <taxon>Archelosauria</taxon>
        <taxon>Archosauria</taxon>
        <taxon>Dinosauria</taxon>
        <taxon>Saurischia</taxon>
        <taxon>Theropoda</taxon>
        <taxon>Coelurosauria</taxon>
        <taxon>Aves</taxon>
        <taxon>Neognathae</taxon>
        <taxon>Neoaves</taxon>
        <taxon>Aequornithes</taxon>
        <taxon>Ciconiiformes</taxon>
        <taxon>Ciconiidae</taxon>
        <taxon>Mycteria</taxon>
    </lineage>
</organism>
<feature type="region of interest" description="Disordered" evidence="2">
    <location>
        <begin position="361"/>
        <end position="387"/>
    </location>
</feature>
<dbReference type="Proteomes" id="UP001333110">
    <property type="component" value="Unassembled WGS sequence"/>
</dbReference>
<evidence type="ECO:0000313" key="4">
    <source>
        <dbReference type="EMBL" id="KAK4810159.1"/>
    </source>
</evidence>
<dbReference type="SUPFAM" id="SSF47943">
    <property type="entry name" value="Retrovirus capsid protein, N-terminal core domain"/>
    <property type="match status" value="1"/>
</dbReference>
<keyword evidence="1" id="KW-0863">Zinc-finger</keyword>
<dbReference type="SMART" id="SM00343">
    <property type="entry name" value="ZnF_C2HC"/>
    <property type="match status" value="1"/>
</dbReference>
<dbReference type="Gene3D" id="1.10.375.10">
    <property type="entry name" value="Human Immunodeficiency Virus Type 1 Capsid Protein"/>
    <property type="match status" value="1"/>
</dbReference>
<dbReference type="GO" id="GO:0019068">
    <property type="term" value="P:virion assembly"/>
    <property type="evidence" value="ECO:0007669"/>
    <property type="project" value="InterPro"/>
</dbReference>
<evidence type="ECO:0000313" key="5">
    <source>
        <dbReference type="Proteomes" id="UP001333110"/>
    </source>
</evidence>
<dbReference type="InterPro" id="IPR050462">
    <property type="entry name" value="Retroviral_Gag-Pol_poly"/>
</dbReference>
<accession>A0AAN7MQ57</accession>
<dbReference type="SUPFAM" id="SSF57756">
    <property type="entry name" value="Retrovirus zinc finger-like domains"/>
    <property type="match status" value="1"/>
</dbReference>
<dbReference type="Pfam" id="PF00098">
    <property type="entry name" value="zf-CCHC"/>
    <property type="match status" value="1"/>
</dbReference>
<dbReference type="GO" id="GO:0003676">
    <property type="term" value="F:nucleic acid binding"/>
    <property type="evidence" value="ECO:0007669"/>
    <property type="project" value="InterPro"/>
</dbReference>
<sequence>MGGQQSGGIVKKSPLGCILAHWKEIGGQPGGSVNKKTLIKYCDQWWPLYKLEDGEKWPLNGTLKYNTLLQLMLFLRREGKWDEVVYADMFFTLRNHPEWQKECGINLAPQDPMVLAIEKERNKQNRILKRCCSACSIGQRCSKKGKVIEKEMRVLLGEKSRRRERERNWRVTAGNYRDDPERVAKGFELIVKTQDPDWEDVDAMLDAVFSESEKQMVVRAARTQVQALVLAGTLPGTCGNGIRNAVPKSVNWSKLYEIKQDKKEPPTDFLNRLKEGMRKYTPLDPTSQEGKSQLIFLFLGQSVDDIRRKLQKVQGADARDLERLLETALQVYRNRDSRKEKQMGKTIANATVAALRTVEGQIPPRSNSNEGRGVMRSGASAPLRGKRGNQPLLRDQCAYCKQLGHWKKDCPRLGKLVMVANTEEN</sequence>
<feature type="domain" description="CCHC-type" evidence="3">
    <location>
        <begin position="397"/>
        <end position="412"/>
    </location>
</feature>
<evidence type="ECO:0000256" key="2">
    <source>
        <dbReference type="SAM" id="MobiDB-lite"/>
    </source>
</evidence>
<keyword evidence="1" id="KW-0862">Zinc</keyword>
<gene>
    <name evidence="4" type="ORF">QYF61_009554</name>
</gene>
<keyword evidence="1" id="KW-0479">Metal-binding</keyword>
<reference evidence="4 5" key="1">
    <citation type="journal article" date="2023" name="J. Hered.">
        <title>Chromosome-level genome of the wood stork (Mycteria americana) provides insight into avian chromosome evolution.</title>
        <authorList>
            <person name="Flamio R. Jr."/>
            <person name="Ramstad K.M."/>
        </authorList>
    </citation>
    <scope>NUCLEOTIDE SEQUENCE [LARGE SCALE GENOMIC DNA]</scope>
    <source>
        <strain evidence="4">JAX WOST 10</strain>
    </source>
</reference>
<keyword evidence="5" id="KW-1185">Reference proteome</keyword>
<dbReference type="PANTHER" id="PTHR33166">
    <property type="entry name" value="GAG_P30 DOMAIN-CONTAINING PROTEIN"/>
    <property type="match status" value="1"/>
</dbReference>
<dbReference type="Gene3D" id="1.10.150.180">
    <property type="entry name" value="Gamma-retroviral matrix domain"/>
    <property type="match status" value="1"/>
</dbReference>
<dbReference type="SUPFAM" id="SSF47836">
    <property type="entry name" value="Retroviral matrix proteins"/>
    <property type="match status" value="1"/>
</dbReference>
<dbReference type="EMBL" id="JAUNZN010000019">
    <property type="protein sequence ID" value="KAK4810159.1"/>
    <property type="molecule type" value="Genomic_DNA"/>
</dbReference>
<dbReference type="InterPro" id="IPR001878">
    <property type="entry name" value="Znf_CCHC"/>
</dbReference>
<name>A0AAN7MQ57_MYCAM</name>
<dbReference type="AlphaFoldDB" id="A0AAN7MQ57"/>